<feature type="compositionally biased region" description="Basic residues" evidence="5">
    <location>
        <begin position="433"/>
        <end position="443"/>
    </location>
</feature>
<dbReference type="EMBL" id="BTSY01000002">
    <property type="protein sequence ID" value="GMT16155.1"/>
    <property type="molecule type" value="Genomic_DNA"/>
</dbReference>
<keyword evidence="2" id="KW-0719">Serine esterase</keyword>
<keyword evidence="3 4" id="KW-0378">Hydrolase</keyword>
<feature type="domain" description="Carboxylesterase type B" evidence="6">
    <location>
        <begin position="2"/>
        <end position="354"/>
    </location>
</feature>
<gene>
    <name evidence="7" type="ORF">PFISCL1PPCAC_7452</name>
</gene>
<dbReference type="InterPro" id="IPR029058">
    <property type="entry name" value="AB_hydrolase_fold"/>
</dbReference>
<dbReference type="SUPFAM" id="SSF53474">
    <property type="entry name" value="alpha/beta-Hydrolases"/>
    <property type="match status" value="1"/>
</dbReference>
<dbReference type="Proteomes" id="UP001432322">
    <property type="component" value="Unassembled WGS sequence"/>
</dbReference>
<evidence type="ECO:0000256" key="1">
    <source>
        <dbReference type="ARBA" id="ARBA00005964"/>
    </source>
</evidence>
<comment type="similarity">
    <text evidence="1 4">Belongs to the type-B carboxylesterase/lipase family.</text>
</comment>
<dbReference type="PROSITE" id="PS00122">
    <property type="entry name" value="CARBOXYLESTERASE_B_1"/>
    <property type="match status" value="1"/>
</dbReference>
<feature type="non-terminal residue" evidence="7">
    <location>
        <position position="1"/>
    </location>
</feature>
<proteinExistence type="inferred from homology"/>
<sequence length="443" mass="50051">RNLVSRGIVVVTIQYRLGLIGFFTTYTETFPPNRGLYDQILALKWVNHEISSFGGDVNRITLFGQSAGAVAVSDLSLSPLARGLFHQIIQMSGSAMQELETMHDIRESIHQKRAEQICKIDSTNWGSAEKDEDLMACLLQATPQELAEGDKEKNPMWHVAIDGAVLPDYPEKLAQHRPKYPVLMGDVLEEFAMHMYEHINRTHSNAGPGITLAVLNHYWPGLDPMIAKKISDAANLAFSNGKLPADDDHLGWVQLVIDVVSGQFFDSGMLRDLQWHRLNGNALTWLYTFTHRSRLSNGLKHEVEGWIPISHSAELDYLWFTPDVWESNNASDADLAVADQIGRIWTHFATNGKLSFPRAGRERKFIEIGKKITQNSNWRKTADDFFNKALPTQLGEFPPMKMPEESCKKLRELGAKVLSKWTQTTCTSSTDKHRQHHRAARLP</sequence>
<protein>
    <recommendedName>
        <fullName evidence="4">Carboxylic ester hydrolase</fullName>
        <ecNumber evidence="4">3.1.1.-</ecNumber>
    </recommendedName>
</protein>
<dbReference type="EC" id="3.1.1.-" evidence="4"/>
<organism evidence="7 8">
    <name type="scientific">Pristionchus fissidentatus</name>
    <dbReference type="NCBI Taxonomy" id="1538716"/>
    <lineage>
        <taxon>Eukaryota</taxon>
        <taxon>Metazoa</taxon>
        <taxon>Ecdysozoa</taxon>
        <taxon>Nematoda</taxon>
        <taxon>Chromadorea</taxon>
        <taxon>Rhabditida</taxon>
        <taxon>Rhabditina</taxon>
        <taxon>Diplogasteromorpha</taxon>
        <taxon>Diplogasteroidea</taxon>
        <taxon>Neodiplogasteridae</taxon>
        <taxon>Pristionchus</taxon>
    </lineage>
</organism>
<evidence type="ECO:0000256" key="5">
    <source>
        <dbReference type="SAM" id="MobiDB-lite"/>
    </source>
</evidence>
<evidence type="ECO:0000256" key="2">
    <source>
        <dbReference type="ARBA" id="ARBA00022487"/>
    </source>
</evidence>
<evidence type="ECO:0000256" key="3">
    <source>
        <dbReference type="ARBA" id="ARBA00022801"/>
    </source>
</evidence>
<dbReference type="InterPro" id="IPR002018">
    <property type="entry name" value="CarbesteraseB"/>
</dbReference>
<name>A0AAV5VE22_9BILA</name>
<dbReference type="PANTHER" id="PTHR43142:SF1">
    <property type="entry name" value="CARBOXYLIC ESTER HYDROLASE"/>
    <property type="match status" value="1"/>
</dbReference>
<evidence type="ECO:0000256" key="4">
    <source>
        <dbReference type="RuleBase" id="RU361235"/>
    </source>
</evidence>
<evidence type="ECO:0000259" key="6">
    <source>
        <dbReference type="Pfam" id="PF00135"/>
    </source>
</evidence>
<accession>A0AAV5VE22</accession>
<dbReference type="PANTHER" id="PTHR43142">
    <property type="entry name" value="CARBOXYLIC ESTER HYDROLASE"/>
    <property type="match status" value="1"/>
</dbReference>
<reference evidence="7" key="1">
    <citation type="submission" date="2023-10" db="EMBL/GenBank/DDBJ databases">
        <title>Genome assembly of Pristionchus species.</title>
        <authorList>
            <person name="Yoshida K."/>
            <person name="Sommer R.J."/>
        </authorList>
    </citation>
    <scope>NUCLEOTIDE SEQUENCE</scope>
    <source>
        <strain evidence="7">RS5133</strain>
    </source>
</reference>
<dbReference type="InterPro" id="IPR019826">
    <property type="entry name" value="Carboxylesterase_B_AS"/>
</dbReference>
<dbReference type="GO" id="GO:0052689">
    <property type="term" value="F:carboxylic ester hydrolase activity"/>
    <property type="evidence" value="ECO:0007669"/>
    <property type="project" value="UniProtKB-KW"/>
</dbReference>
<evidence type="ECO:0000313" key="8">
    <source>
        <dbReference type="Proteomes" id="UP001432322"/>
    </source>
</evidence>
<comment type="caution">
    <text evidence="7">The sequence shown here is derived from an EMBL/GenBank/DDBJ whole genome shotgun (WGS) entry which is preliminary data.</text>
</comment>
<feature type="region of interest" description="Disordered" evidence="5">
    <location>
        <begin position="424"/>
        <end position="443"/>
    </location>
</feature>
<dbReference type="AlphaFoldDB" id="A0AAV5VE22"/>
<evidence type="ECO:0000313" key="7">
    <source>
        <dbReference type="EMBL" id="GMT16155.1"/>
    </source>
</evidence>
<dbReference type="Pfam" id="PF00135">
    <property type="entry name" value="COesterase"/>
    <property type="match status" value="1"/>
</dbReference>
<dbReference type="Gene3D" id="3.40.50.1820">
    <property type="entry name" value="alpha/beta hydrolase"/>
    <property type="match status" value="1"/>
</dbReference>
<keyword evidence="8" id="KW-1185">Reference proteome</keyword>